<organism evidence="2 3">
    <name type="scientific">Klebsormidium nitens</name>
    <name type="common">Green alga</name>
    <name type="synonym">Ulothrix nitens</name>
    <dbReference type="NCBI Taxonomy" id="105231"/>
    <lineage>
        <taxon>Eukaryota</taxon>
        <taxon>Viridiplantae</taxon>
        <taxon>Streptophyta</taxon>
        <taxon>Klebsormidiophyceae</taxon>
        <taxon>Klebsormidiales</taxon>
        <taxon>Klebsormidiaceae</taxon>
        <taxon>Klebsormidium</taxon>
    </lineage>
</organism>
<accession>A0A1Y1I6R8</accession>
<name>A0A1Y1I6R8_KLENI</name>
<proteinExistence type="predicted"/>
<dbReference type="AlphaFoldDB" id="A0A1Y1I6R8"/>
<protein>
    <recommendedName>
        <fullName evidence="1">NrS-1 polymerase-like helicase domain-containing protein</fullName>
    </recommendedName>
</protein>
<evidence type="ECO:0000313" key="3">
    <source>
        <dbReference type="Proteomes" id="UP000054558"/>
    </source>
</evidence>
<keyword evidence="3" id="KW-1185">Reference proteome</keyword>
<evidence type="ECO:0000313" key="2">
    <source>
        <dbReference type="EMBL" id="GAQ86640.1"/>
    </source>
</evidence>
<dbReference type="OrthoDB" id="103748at2759"/>
<dbReference type="EMBL" id="DF237250">
    <property type="protein sequence ID" value="GAQ86640.1"/>
    <property type="molecule type" value="Genomic_DNA"/>
</dbReference>
<dbReference type="Pfam" id="PF19263">
    <property type="entry name" value="DUF5906"/>
    <property type="match status" value="1"/>
</dbReference>
<sequence length="533" mass="60381">MAVLNTYCGVVVGVSKPIYIETTFRRSIGGELKSNGTILRSGADFALRFECLRLQHLPATTAGQFWRQSPERKIYDSIIFDPNLYGHATGDYNLYDGLCFDQDEVAVLDADGLRDCEERLPRLFWHLRHILANGDRACYEYILNWLAHQVQRPGKKIGVALVFKSKEGAGKNIIWDFVGLRILGEDLYLYCNDLDKVIGRFNSISANRLLTVFDEVSSWGGAYKSNNRFKSHITQERSMLEKKGIDPIQVRDFCNSVFTTNEEWPVKRGVDDRRYAAVEASNEKLGDKEYFTRLGNELEQPETAKRFFQYLLSLDISTWNAKLVPQTAWGEALRAHSIPTYASMVQALLENGCFHPTKETWAASEDILATYETFLRDNNIQAAEARLTRTALCGALHKAFKLRSCTRNLSRPNNDQFNQEAKTVRGWWFKPEARLDAIRKLWVGQALVLSKNLGGGFDTYAIGIFDPANRTAPLGFIGRDDKHHGVFEPSRTGVELPVKVHRINRARGRHGPWHFAVAIAESVAAPSHSERSL</sequence>
<reference evidence="2 3" key="1">
    <citation type="journal article" date="2014" name="Nat. Commun.">
        <title>Klebsormidium flaccidum genome reveals primary factors for plant terrestrial adaptation.</title>
        <authorList>
            <person name="Hori K."/>
            <person name="Maruyama F."/>
            <person name="Fujisawa T."/>
            <person name="Togashi T."/>
            <person name="Yamamoto N."/>
            <person name="Seo M."/>
            <person name="Sato S."/>
            <person name="Yamada T."/>
            <person name="Mori H."/>
            <person name="Tajima N."/>
            <person name="Moriyama T."/>
            <person name="Ikeuchi M."/>
            <person name="Watanabe M."/>
            <person name="Wada H."/>
            <person name="Kobayashi K."/>
            <person name="Saito M."/>
            <person name="Masuda T."/>
            <person name="Sasaki-Sekimoto Y."/>
            <person name="Mashiguchi K."/>
            <person name="Awai K."/>
            <person name="Shimojima M."/>
            <person name="Masuda S."/>
            <person name="Iwai M."/>
            <person name="Nobusawa T."/>
            <person name="Narise T."/>
            <person name="Kondo S."/>
            <person name="Saito H."/>
            <person name="Sato R."/>
            <person name="Murakawa M."/>
            <person name="Ihara Y."/>
            <person name="Oshima-Yamada Y."/>
            <person name="Ohtaka K."/>
            <person name="Satoh M."/>
            <person name="Sonobe K."/>
            <person name="Ishii M."/>
            <person name="Ohtani R."/>
            <person name="Kanamori-Sato M."/>
            <person name="Honoki R."/>
            <person name="Miyazaki D."/>
            <person name="Mochizuki H."/>
            <person name="Umetsu J."/>
            <person name="Higashi K."/>
            <person name="Shibata D."/>
            <person name="Kamiya Y."/>
            <person name="Sato N."/>
            <person name="Nakamura Y."/>
            <person name="Tabata S."/>
            <person name="Ida S."/>
            <person name="Kurokawa K."/>
            <person name="Ohta H."/>
        </authorList>
    </citation>
    <scope>NUCLEOTIDE SEQUENCE [LARGE SCALE GENOMIC DNA]</scope>
    <source>
        <strain evidence="2 3">NIES-2285</strain>
    </source>
</reference>
<dbReference type="Proteomes" id="UP000054558">
    <property type="component" value="Unassembled WGS sequence"/>
</dbReference>
<dbReference type="InterPro" id="IPR045455">
    <property type="entry name" value="NrS-1_pol-like_helicase"/>
</dbReference>
<gene>
    <name evidence="2" type="ORF">KFL_003010150</name>
</gene>
<feature type="domain" description="NrS-1 polymerase-like helicase" evidence="1">
    <location>
        <begin position="164"/>
        <end position="274"/>
    </location>
</feature>
<evidence type="ECO:0000259" key="1">
    <source>
        <dbReference type="Pfam" id="PF19263"/>
    </source>
</evidence>